<dbReference type="Proteomes" id="UP000283374">
    <property type="component" value="Unassembled WGS sequence"/>
</dbReference>
<accession>A0A413RMR5</accession>
<organism evidence="1 2">
    <name type="scientific">Cellulomonas rhizosphaerae</name>
    <dbReference type="NCBI Taxonomy" id="2293719"/>
    <lineage>
        <taxon>Bacteria</taxon>
        <taxon>Bacillati</taxon>
        <taxon>Actinomycetota</taxon>
        <taxon>Actinomycetes</taxon>
        <taxon>Micrococcales</taxon>
        <taxon>Cellulomonadaceae</taxon>
        <taxon>Cellulomonas</taxon>
    </lineage>
</organism>
<comment type="caution">
    <text evidence="1">The sequence shown here is derived from an EMBL/GenBank/DDBJ whole genome shotgun (WGS) entry which is preliminary data.</text>
</comment>
<protein>
    <submittedName>
        <fullName evidence="1">DUF1684 domain-containing protein</fullName>
    </submittedName>
</protein>
<keyword evidence="2" id="KW-1185">Reference proteome</keyword>
<sequence>MTTLTETDAATERATWHEAREQALLEPHGWLTLTALHWLAARPAPLPGVPGLWWADREGVAHVRATPADEVLQGGVAVDGDASVAVAEGRSSAELSFRDTQDGHTEVVVEVIRRTGRTAVRVRDPRAAARTGFSGVPIAAYDPTWVLEVPVRWYPEPRAAVVGAAQHGLVHHVSLVGAVDLERDGESVTLQLTAGHRDGEVGLLFSDESTDVAQWRIAFAEAAPGDATLRLDLNRAVNLPYAFSEFGTCPAPVEGNHVPFAVIAGERRPVR</sequence>
<dbReference type="EMBL" id="QWKP01000170">
    <property type="protein sequence ID" value="RHA42646.1"/>
    <property type="molecule type" value="Genomic_DNA"/>
</dbReference>
<name>A0A413RMR5_9CELL</name>
<dbReference type="OrthoDB" id="5493262at2"/>
<dbReference type="InterPro" id="IPR012467">
    <property type="entry name" value="DUF1684"/>
</dbReference>
<dbReference type="PANTHER" id="PTHR41913">
    <property type="entry name" value="DUF1684 DOMAIN-CONTAINING PROTEIN"/>
    <property type="match status" value="1"/>
</dbReference>
<dbReference type="RefSeq" id="WP_118766741.1">
    <property type="nucleotide sequence ID" value="NZ_QWKP01000170.1"/>
</dbReference>
<evidence type="ECO:0000313" key="1">
    <source>
        <dbReference type="EMBL" id="RHA42646.1"/>
    </source>
</evidence>
<proteinExistence type="predicted"/>
<dbReference type="Pfam" id="PF07920">
    <property type="entry name" value="DUF1684"/>
    <property type="match status" value="1"/>
</dbReference>
<gene>
    <name evidence="1" type="ORF">D1825_07090</name>
</gene>
<reference evidence="1 2" key="1">
    <citation type="submission" date="2018-08" db="EMBL/GenBank/DDBJ databases">
        <title>Cellulomonas rhizosphaerae sp. nov., a novel actinomycete isolated from soil.</title>
        <authorList>
            <person name="Tian Y."/>
        </authorList>
    </citation>
    <scope>NUCLEOTIDE SEQUENCE [LARGE SCALE GENOMIC DNA]</scope>
    <source>
        <strain evidence="1 2">NEAU-TCZ24</strain>
    </source>
</reference>
<evidence type="ECO:0000313" key="2">
    <source>
        <dbReference type="Proteomes" id="UP000283374"/>
    </source>
</evidence>
<dbReference type="PANTHER" id="PTHR41913:SF1">
    <property type="entry name" value="DUF1684 DOMAIN-CONTAINING PROTEIN"/>
    <property type="match status" value="1"/>
</dbReference>
<dbReference type="AlphaFoldDB" id="A0A413RMR5"/>